<gene>
    <name evidence="5" type="ORF">GO988_20440</name>
</gene>
<proteinExistence type="predicted"/>
<dbReference type="RefSeq" id="WP_157569094.1">
    <property type="nucleotide sequence ID" value="NZ_WQKZ01000006.1"/>
</dbReference>
<dbReference type="InterPro" id="IPR008274">
    <property type="entry name" value="AldOxase/xan_DH_MoCoBD1"/>
</dbReference>
<evidence type="ECO:0000313" key="6">
    <source>
        <dbReference type="Proteomes" id="UP000441336"/>
    </source>
</evidence>
<dbReference type="Pfam" id="PF20256">
    <property type="entry name" value="MoCoBD_2"/>
    <property type="match status" value="1"/>
</dbReference>
<sequence length="776" mass="82943">MSSEPQFFDQPGGVVGKPLVRVEGREKVTGKAKYSAEFPLPGLTYGVLATSTIAKGKIQNIDTTAAAREPGVIAVLTHQNLPKLAKTPNDAAGKKDIGAPMGFLPMTSDEIFYSAQPVAMVVADTLDHAIHAATLVKVTYQAEKPIASFHDSRAELFNPAKVQDGKEDGHKRRGDAKSAFASAPIQLTATYTHPVYNHNPMEPGSTTAHWEAPDRLTVYESTQGVTRTQSSLVAMLGMPREQVRVITKYIGGGFGCKGSTWPHTILTIQAAKAVGRPVKLMLTRKQMFTSMGHREDQSQTVQLGATADGKLTALIHTKVSTTSPWDNYAESNSKIIDLLYATPTFEASYEMARANVMTSTFMRAPGEAPGSFALECSMDDLAARLGVDPIEIRLRNYADHDYSTGQPWSSKSLKQCYARGAELFGWSKRNPKAGATRDGRYLVGMGMASASYPVHNSQGSARARLYADGHAVVQSGATDLGTGTYTVMTQVAADSLGLPMDKVRFELGDTNLPTAPNSGGSVAAGTVSSSVYLAVQDVWQKLIKVAVADKKSPLYKAKPEDVTAEKGRLFLKKDASKGEAFGDLMKRAELTDVEGMAQGKYGPGYESGHSASPAGPGNNTESASAHSMHSFGAHFCEVRVDMDLGTVRVSKWVSVIGAGRILNSQTARSQIIGGAIFGIGSVLMEATERDANYSRYTNADLANYHVPVNADIPDMTVEFVEENDPYINAMGVKGIGEISMVGVAAAVANAVFHATGKRLRDLPLTPDKVMMAGLAS</sequence>
<keyword evidence="6" id="KW-1185">Reference proteome</keyword>
<dbReference type="Proteomes" id="UP000441336">
    <property type="component" value="Unassembled WGS sequence"/>
</dbReference>
<dbReference type="Gene3D" id="3.30.365.10">
    <property type="entry name" value="Aldehyde oxidase/xanthine dehydrogenase, molybdopterin binding domain"/>
    <property type="match status" value="4"/>
</dbReference>
<dbReference type="Pfam" id="PF01315">
    <property type="entry name" value="Ald_Xan_dh_C"/>
    <property type="match status" value="1"/>
</dbReference>
<feature type="domain" description="Aldehyde oxidase/xanthine dehydrogenase a/b hammerhead" evidence="4">
    <location>
        <begin position="29"/>
        <end position="144"/>
    </location>
</feature>
<keyword evidence="2" id="KW-0560">Oxidoreductase</keyword>
<dbReference type="Gene3D" id="3.90.1170.50">
    <property type="entry name" value="Aldehyde oxidase/xanthine dehydrogenase, a/b hammerhead"/>
    <property type="match status" value="1"/>
</dbReference>
<keyword evidence="1" id="KW-0500">Molybdenum</keyword>
<dbReference type="InterPro" id="IPR000674">
    <property type="entry name" value="Ald_Oxase/Xan_DH_a/b"/>
</dbReference>
<feature type="region of interest" description="Disordered" evidence="3">
    <location>
        <begin position="599"/>
        <end position="625"/>
    </location>
</feature>
<dbReference type="InterPro" id="IPR046867">
    <property type="entry name" value="AldOxase/xan_DH_MoCoBD2"/>
</dbReference>
<dbReference type="PANTHER" id="PTHR11908:SF132">
    <property type="entry name" value="ALDEHYDE OXIDASE 1-RELATED"/>
    <property type="match status" value="1"/>
</dbReference>
<dbReference type="InterPro" id="IPR037165">
    <property type="entry name" value="AldOxase/xan_DH_Mopterin-bd_sf"/>
</dbReference>
<evidence type="ECO:0000256" key="3">
    <source>
        <dbReference type="SAM" id="MobiDB-lite"/>
    </source>
</evidence>
<evidence type="ECO:0000256" key="2">
    <source>
        <dbReference type="ARBA" id="ARBA00023002"/>
    </source>
</evidence>
<dbReference type="SUPFAM" id="SSF54665">
    <property type="entry name" value="CO dehydrogenase molybdoprotein N-domain-like"/>
    <property type="match status" value="1"/>
</dbReference>
<dbReference type="AlphaFoldDB" id="A0A7K1TJX9"/>
<comment type="caution">
    <text evidence="5">The sequence shown here is derived from an EMBL/GenBank/DDBJ whole genome shotgun (WGS) entry which is preliminary data.</text>
</comment>
<dbReference type="SUPFAM" id="SSF56003">
    <property type="entry name" value="Molybdenum cofactor-binding domain"/>
    <property type="match status" value="1"/>
</dbReference>
<dbReference type="EMBL" id="WQKZ01000006">
    <property type="protein sequence ID" value="MVN78710.1"/>
    <property type="molecule type" value="Genomic_DNA"/>
</dbReference>
<dbReference type="InterPro" id="IPR036856">
    <property type="entry name" value="Ald_Oxase/Xan_DH_a/b_sf"/>
</dbReference>
<protein>
    <submittedName>
        <fullName evidence="5">Molybdopterin-dependent oxidoreductase</fullName>
    </submittedName>
</protein>
<evidence type="ECO:0000313" key="5">
    <source>
        <dbReference type="EMBL" id="MVN78710.1"/>
    </source>
</evidence>
<evidence type="ECO:0000256" key="1">
    <source>
        <dbReference type="ARBA" id="ARBA00022505"/>
    </source>
</evidence>
<name>A0A7K1TJX9_9BACT</name>
<dbReference type="InterPro" id="IPR016208">
    <property type="entry name" value="Ald_Oxase/xanthine_DH-like"/>
</dbReference>
<accession>A0A7K1TJX9</accession>
<reference evidence="5 6" key="1">
    <citation type="submission" date="2019-12" db="EMBL/GenBank/DDBJ databases">
        <title>Hymenobacter sp. HMF4947 Genome sequencing and assembly.</title>
        <authorList>
            <person name="Kang H."/>
            <person name="Cha I."/>
            <person name="Kim H."/>
            <person name="Joh K."/>
        </authorList>
    </citation>
    <scope>NUCLEOTIDE SEQUENCE [LARGE SCALE GENOMIC DNA]</scope>
    <source>
        <strain evidence="5 6">HMF4947</strain>
    </source>
</reference>
<dbReference type="GO" id="GO:0016491">
    <property type="term" value="F:oxidoreductase activity"/>
    <property type="evidence" value="ECO:0007669"/>
    <property type="project" value="UniProtKB-KW"/>
</dbReference>
<dbReference type="SMART" id="SM01008">
    <property type="entry name" value="Ald_Xan_dh_C"/>
    <property type="match status" value="1"/>
</dbReference>
<dbReference type="PANTHER" id="PTHR11908">
    <property type="entry name" value="XANTHINE DEHYDROGENASE"/>
    <property type="match status" value="1"/>
</dbReference>
<evidence type="ECO:0000259" key="4">
    <source>
        <dbReference type="SMART" id="SM01008"/>
    </source>
</evidence>
<dbReference type="Pfam" id="PF02738">
    <property type="entry name" value="MoCoBD_1"/>
    <property type="match status" value="1"/>
</dbReference>
<dbReference type="GO" id="GO:0005506">
    <property type="term" value="F:iron ion binding"/>
    <property type="evidence" value="ECO:0007669"/>
    <property type="project" value="InterPro"/>
</dbReference>
<organism evidence="5 6">
    <name type="scientific">Hymenobacter ginkgonis</name>
    <dbReference type="NCBI Taxonomy" id="2682976"/>
    <lineage>
        <taxon>Bacteria</taxon>
        <taxon>Pseudomonadati</taxon>
        <taxon>Bacteroidota</taxon>
        <taxon>Cytophagia</taxon>
        <taxon>Cytophagales</taxon>
        <taxon>Hymenobacteraceae</taxon>
        <taxon>Hymenobacter</taxon>
    </lineage>
</organism>